<keyword evidence="2" id="KW-0245">EGF-like domain</keyword>
<dbReference type="PROSITE" id="PS50068">
    <property type="entry name" value="LDLRA_2"/>
    <property type="match status" value="2"/>
</dbReference>
<feature type="domain" description="EGF-like" evidence="13">
    <location>
        <begin position="116"/>
        <end position="151"/>
    </location>
</feature>
<dbReference type="InterPro" id="IPR036055">
    <property type="entry name" value="LDL_receptor-like_sf"/>
</dbReference>
<dbReference type="GO" id="GO:0005886">
    <property type="term" value="C:plasma membrane"/>
    <property type="evidence" value="ECO:0007669"/>
    <property type="project" value="TreeGrafter"/>
</dbReference>
<dbReference type="InterPro" id="IPR002172">
    <property type="entry name" value="LDrepeatLR_classA_rpt"/>
</dbReference>
<comment type="subcellular location">
    <subcellularLocation>
        <location evidence="1">Membrane</location>
        <topology evidence="1">Single-pass type I membrane protein</topology>
    </subcellularLocation>
</comment>
<dbReference type="Gene3D" id="2.10.25.10">
    <property type="entry name" value="Laminin"/>
    <property type="match status" value="2"/>
</dbReference>
<evidence type="ECO:0000313" key="14">
    <source>
        <dbReference type="Ensembl" id="ENSPNYP00000008322.1"/>
    </source>
</evidence>
<dbReference type="SMART" id="SM00181">
    <property type="entry name" value="EGF"/>
    <property type="match status" value="2"/>
</dbReference>
<dbReference type="PANTHER" id="PTHR22722">
    <property type="entry name" value="LOW-DENSITY LIPOPROTEIN RECEPTOR-RELATED PROTEIN 2-RELATED"/>
    <property type="match status" value="1"/>
</dbReference>
<organism evidence="14">
    <name type="scientific">Pundamilia nyererei</name>
    <dbReference type="NCBI Taxonomy" id="303518"/>
    <lineage>
        <taxon>Eukaryota</taxon>
        <taxon>Metazoa</taxon>
        <taxon>Chordata</taxon>
        <taxon>Craniata</taxon>
        <taxon>Vertebrata</taxon>
        <taxon>Euteleostomi</taxon>
        <taxon>Actinopterygii</taxon>
        <taxon>Neopterygii</taxon>
        <taxon>Teleostei</taxon>
        <taxon>Neoteleostei</taxon>
        <taxon>Acanthomorphata</taxon>
        <taxon>Ovalentaria</taxon>
        <taxon>Cichlomorphae</taxon>
        <taxon>Cichliformes</taxon>
        <taxon>Cichlidae</taxon>
        <taxon>African cichlids</taxon>
        <taxon>Pseudocrenilabrinae</taxon>
        <taxon>Haplochromini</taxon>
        <taxon>Pundamilia</taxon>
    </lineage>
</organism>
<dbReference type="SUPFAM" id="SSF57424">
    <property type="entry name" value="LDL receptor-like module"/>
    <property type="match status" value="2"/>
</dbReference>
<dbReference type="Gene3D" id="4.10.400.10">
    <property type="entry name" value="Low-density Lipoprotein Receptor"/>
    <property type="match status" value="2"/>
</dbReference>
<dbReference type="InterPro" id="IPR051221">
    <property type="entry name" value="LDLR-related"/>
</dbReference>
<evidence type="ECO:0000256" key="2">
    <source>
        <dbReference type="ARBA" id="ARBA00022536"/>
    </source>
</evidence>
<dbReference type="PANTHER" id="PTHR22722:SF5">
    <property type="entry name" value="LOW-DENSITY LIPOPROTEIN RECEPTOR-RELATED PROTEIN 1B"/>
    <property type="match status" value="1"/>
</dbReference>
<feature type="domain" description="EGF-like" evidence="13">
    <location>
        <begin position="155"/>
        <end position="191"/>
    </location>
</feature>
<dbReference type="GeneTree" id="ENSGT00940000157521"/>
<dbReference type="AlphaFoldDB" id="A0A3B4FCW0"/>
<evidence type="ECO:0000256" key="7">
    <source>
        <dbReference type="ARBA" id="ARBA00023136"/>
    </source>
</evidence>
<protein>
    <submittedName>
        <fullName evidence="14">LDL receptor related protein 1B</fullName>
    </submittedName>
</protein>
<evidence type="ECO:0000256" key="9">
    <source>
        <dbReference type="ARBA" id="ARBA00023170"/>
    </source>
</evidence>
<evidence type="ECO:0000256" key="1">
    <source>
        <dbReference type="ARBA" id="ARBA00004479"/>
    </source>
</evidence>
<dbReference type="CDD" id="cd00054">
    <property type="entry name" value="EGF_CA"/>
    <property type="match status" value="1"/>
</dbReference>
<evidence type="ECO:0000259" key="12">
    <source>
        <dbReference type="SMART" id="SM00179"/>
    </source>
</evidence>
<dbReference type="GO" id="GO:0005041">
    <property type="term" value="F:low-density lipoprotein particle receptor activity"/>
    <property type="evidence" value="ECO:0007669"/>
    <property type="project" value="TreeGrafter"/>
</dbReference>
<dbReference type="PRINTS" id="PR00261">
    <property type="entry name" value="LDLRECEPTOR"/>
</dbReference>
<keyword evidence="4" id="KW-0812">Transmembrane</keyword>
<dbReference type="InterPro" id="IPR000152">
    <property type="entry name" value="EGF-type_Asp/Asn_hydroxyl_site"/>
</dbReference>
<dbReference type="GO" id="GO:0043235">
    <property type="term" value="C:receptor complex"/>
    <property type="evidence" value="ECO:0007669"/>
    <property type="project" value="TreeGrafter"/>
</dbReference>
<feature type="domain" description="EGF-like calcium-binding" evidence="12">
    <location>
        <begin position="152"/>
        <end position="191"/>
    </location>
</feature>
<evidence type="ECO:0000256" key="6">
    <source>
        <dbReference type="ARBA" id="ARBA00022989"/>
    </source>
</evidence>
<dbReference type="Pfam" id="PF00057">
    <property type="entry name" value="Ldl_recept_a"/>
    <property type="match status" value="2"/>
</dbReference>
<reference evidence="14" key="1">
    <citation type="submission" date="2023-09" db="UniProtKB">
        <authorList>
            <consortium name="Ensembl"/>
        </authorList>
    </citation>
    <scope>IDENTIFICATION</scope>
</reference>
<dbReference type="Ensembl" id="ENSPNYT00000008523.1">
    <property type="protein sequence ID" value="ENSPNYP00000008322.1"/>
    <property type="gene ID" value="ENSPNYG00000006319.1"/>
</dbReference>
<comment type="caution">
    <text evidence="11">Lacks conserved residue(s) required for the propagation of feature annotation.</text>
</comment>
<evidence type="ECO:0000259" key="13">
    <source>
        <dbReference type="SMART" id="SM00181"/>
    </source>
</evidence>
<evidence type="ECO:0000256" key="8">
    <source>
        <dbReference type="ARBA" id="ARBA00023157"/>
    </source>
</evidence>
<evidence type="ECO:0000256" key="3">
    <source>
        <dbReference type="ARBA" id="ARBA00022583"/>
    </source>
</evidence>
<dbReference type="CDD" id="cd00112">
    <property type="entry name" value="LDLa"/>
    <property type="match status" value="2"/>
</dbReference>
<gene>
    <name evidence="14" type="primary">LRP1B</name>
</gene>
<dbReference type="PROSITE" id="PS00010">
    <property type="entry name" value="ASX_HYDROXYL"/>
    <property type="match status" value="1"/>
</dbReference>
<dbReference type="InterPro" id="IPR000742">
    <property type="entry name" value="EGF"/>
</dbReference>
<evidence type="ECO:0000256" key="10">
    <source>
        <dbReference type="ARBA" id="ARBA00023180"/>
    </source>
</evidence>
<dbReference type="PROSITE" id="PS01187">
    <property type="entry name" value="EGF_CA"/>
    <property type="match status" value="1"/>
</dbReference>
<keyword evidence="5" id="KW-0677">Repeat</keyword>
<sequence length="358" mass="39520">MALLSPALLPSPHAASLLSPSPPLCSHHPDILCDVGEFHCHNHDTCVPKDWLCDGEPDCPDESDETDHPSSKACPLNHMQCTGTKKCIHFNKLCNGARDCDDGYDEGVHCRELLSACHELRCRYGCVMTRNGTFCFCADGFEVGEDGTSCRDHDECAMYGACSQTCTNTYGSYRCSCTEGYILQPNRISCKAKQDPGDSRPALLIGGSDRIVVTHLNGSGLQPLRSLRTNGTLALDFQQNQESVCWVLSSESSGQLRCAVTRSLRGFTREQEIRTQQSLHVQNKHTLHGPAVPAGEPIISNPVSPWNSKAPVFVTSQSSFFHVYPSCFWLFGSRNNRLRSRQTVTTDLVRPRQNEPLT</sequence>
<proteinExistence type="predicted"/>
<keyword evidence="3" id="KW-0254">Endocytosis</keyword>
<keyword evidence="6" id="KW-1133">Transmembrane helix</keyword>
<name>A0A3B4FCW0_9CICH</name>
<dbReference type="GO" id="GO:0005509">
    <property type="term" value="F:calcium ion binding"/>
    <property type="evidence" value="ECO:0007669"/>
    <property type="project" value="InterPro"/>
</dbReference>
<keyword evidence="9" id="KW-0675">Receptor</keyword>
<dbReference type="Pfam" id="PF14670">
    <property type="entry name" value="FXa_inhibition"/>
    <property type="match status" value="1"/>
</dbReference>
<dbReference type="SMART" id="SM00179">
    <property type="entry name" value="EGF_CA"/>
    <property type="match status" value="1"/>
</dbReference>
<dbReference type="GO" id="GO:0006897">
    <property type="term" value="P:endocytosis"/>
    <property type="evidence" value="ECO:0007669"/>
    <property type="project" value="UniProtKB-KW"/>
</dbReference>
<dbReference type="InterPro" id="IPR001881">
    <property type="entry name" value="EGF-like_Ca-bd_dom"/>
</dbReference>
<keyword evidence="8" id="KW-1015">Disulfide bond</keyword>
<evidence type="ECO:0000256" key="5">
    <source>
        <dbReference type="ARBA" id="ARBA00022737"/>
    </source>
</evidence>
<evidence type="ECO:0000256" key="11">
    <source>
        <dbReference type="PROSITE-ProRule" id="PRU00124"/>
    </source>
</evidence>
<accession>A0A3B4FCW0</accession>
<dbReference type="SUPFAM" id="SSF57196">
    <property type="entry name" value="EGF/Laminin"/>
    <property type="match status" value="2"/>
</dbReference>
<keyword evidence="7" id="KW-0472">Membrane</keyword>
<keyword evidence="10" id="KW-0325">Glycoprotein</keyword>
<dbReference type="FunFam" id="2.10.25.10:FF:000009">
    <property type="entry name" value="Low-density lipoprotein receptor isoform 1"/>
    <property type="match status" value="1"/>
</dbReference>
<dbReference type="FunFam" id="4.10.400.10:FF:000148">
    <property type="entry name" value="low-density lipoprotein receptor-related protein 1B"/>
    <property type="match status" value="1"/>
</dbReference>
<dbReference type="SMART" id="SM00192">
    <property type="entry name" value="LDLa"/>
    <property type="match status" value="2"/>
</dbReference>
<dbReference type="InterPro" id="IPR018097">
    <property type="entry name" value="EGF_Ca-bd_CS"/>
</dbReference>
<evidence type="ECO:0000256" key="4">
    <source>
        <dbReference type="ARBA" id="ARBA00022692"/>
    </source>
</evidence>